<sequence length="48" mass="5173">MGVSSGILALVSPSGIGFLIHRTQAGGLTIIYFLMLVQTVPDRHKVDY</sequence>
<organism evidence="1 2">
    <name type="scientific">Methanosphaerula palustris (strain ATCC BAA-1556 / DSM 19958 / E1-9c)</name>
    <dbReference type="NCBI Taxonomy" id="521011"/>
    <lineage>
        <taxon>Archaea</taxon>
        <taxon>Methanobacteriati</taxon>
        <taxon>Methanobacteriota</taxon>
        <taxon>Stenosarchaea group</taxon>
        <taxon>Methanomicrobia</taxon>
        <taxon>Methanomicrobiales</taxon>
        <taxon>Methanoregulaceae</taxon>
        <taxon>Methanosphaerula</taxon>
    </lineage>
</organism>
<gene>
    <name evidence="1" type="ordered locus">Mpal_2119</name>
</gene>
<dbReference type="HOGENOM" id="CLU_3148007_0_0_2"/>
<accession>B8GDR6</accession>
<reference evidence="1 2" key="1">
    <citation type="journal article" date="2015" name="Genome Announc.">
        <title>Complete Genome Sequence of Methanosphaerula palustris E1-9CT, a Hydrogenotrophic Methanogen Isolated from a Minerotrophic Fen Peatland.</title>
        <authorList>
            <person name="Cadillo-Quiroz H."/>
            <person name="Browne P."/>
            <person name="Kyrpides N."/>
            <person name="Woyke T."/>
            <person name="Goodwin L."/>
            <person name="Detter C."/>
            <person name="Yavitt J.B."/>
            <person name="Zinder S.H."/>
        </authorList>
    </citation>
    <scope>NUCLEOTIDE SEQUENCE [LARGE SCALE GENOMIC DNA]</scope>
    <source>
        <strain evidence="2">ATCC BAA-1556 / DSM 19958 / E1-9c</strain>
    </source>
</reference>
<proteinExistence type="predicted"/>
<evidence type="ECO:0000313" key="1">
    <source>
        <dbReference type="EMBL" id="ACL17417.1"/>
    </source>
</evidence>
<name>B8GDR6_METPE</name>
<dbReference type="EMBL" id="CP001338">
    <property type="protein sequence ID" value="ACL17417.1"/>
    <property type="molecule type" value="Genomic_DNA"/>
</dbReference>
<dbReference type="AlphaFoldDB" id="B8GDR6"/>
<dbReference type="KEGG" id="mpl:Mpal_2119"/>
<evidence type="ECO:0000313" key="2">
    <source>
        <dbReference type="Proteomes" id="UP000002457"/>
    </source>
</evidence>
<dbReference type="Proteomes" id="UP000002457">
    <property type="component" value="Chromosome"/>
</dbReference>
<dbReference type="STRING" id="521011.Mpal_2119"/>
<protein>
    <submittedName>
        <fullName evidence="1">Uncharacterized protein</fullName>
    </submittedName>
</protein>
<keyword evidence="2" id="KW-1185">Reference proteome</keyword>